<protein>
    <submittedName>
        <fullName evidence="2">Uncharacterized protein</fullName>
    </submittedName>
</protein>
<feature type="compositionally biased region" description="Polar residues" evidence="1">
    <location>
        <begin position="1"/>
        <end position="17"/>
    </location>
</feature>
<proteinExistence type="predicted"/>
<dbReference type="Proteomes" id="UP000077154">
    <property type="component" value="Unassembled WGS sequence"/>
</dbReference>
<sequence length="321" mass="34575">MSTNPTQSPLSATAPNQTTTTTTTTTHHAPNNGGLAQKAYSALAAVHGTGEAVRGHFNSAVDDAFGEFYTLLTSNSHKSTIEKWILACCSFPKIADPPTTVPRYALDAEKCNGLGQALQIDDPAAPRHQLPHGTSRTDAAVAFWLLIAIWLFVGLTHSHVSLTTLNSAASPHDLHEHIPPRAPPATTIVHLSRTYLAYPIYSDGAPFATQFGQILKFRDDIRVLATSTLRSLAAQYNYPGALADAVLPDFFGAHVRTERDAQLGWPGPDWVYSQYETQAALVLSAASNAGLLLIYVPSGDREGREVERRGGGNEYDGDDEI</sequence>
<evidence type="ECO:0000313" key="2">
    <source>
        <dbReference type="EMBL" id="OAF56840.1"/>
    </source>
</evidence>
<dbReference type="EMBL" id="KV441402">
    <property type="protein sequence ID" value="OAF56840.1"/>
    <property type="molecule type" value="Genomic_DNA"/>
</dbReference>
<gene>
    <name evidence="2" type="ORF">VC83_07057</name>
</gene>
<dbReference type="VEuPathDB" id="FungiDB:GMDG_07042"/>
<dbReference type="AlphaFoldDB" id="A0A177A5D2"/>
<reference evidence="2" key="1">
    <citation type="submission" date="2016-03" db="EMBL/GenBank/DDBJ databases">
        <title>Updated assembly of Pseudogymnoascus destructans, the fungus causing white-nose syndrome of bats.</title>
        <authorList>
            <person name="Palmer J.M."/>
            <person name="Drees K.P."/>
            <person name="Foster J.T."/>
            <person name="Lindner D.L."/>
        </authorList>
    </citation>
    <scope>NUCLEOTIDE SEQUENCE [LARGE SCALE GENOMIC DNA]</scope>
    <source>
        <strain evidence="2">20631-21</strain>
    </source>
</reference>
<feature type="region of interest" description="Disordered" evidence="1">
    <location>
        <begin position="1"/>
        <end position="33"/>
    </location>
</feature>
<dbReference type="GeneID" id="36290107"/>
<name>A0A177A5D2_9PEZI</name>
<evidence type="ECO:0000256" key="1">
    <source>
        <dbReference type="SAM" id="MobiDB-lite"/>
    </source>
</evidence>
<dbReference type="OrthoDB" id="20368at2759"/>
<dbReference type="RefSeq" id="XP_024322131.1">
    <property type="nucleotide sequence ID" value="XM_024470637.1"/>
</dbReference>
<accession>A0A177A5D2</accession>
<organism evidence="2">
    <name type="scientific">Pseudogymnoascus destructans</name>
    <dbReference type="NCBI Taxonomy" id="655981"/>
    <lineage>
        <taxon>Eukaryota</taxon>
        <taxon>Fungi</taxon>
        <taxon>Dikarya</taxon>
        <taxon>Ascomycota</taxon>
        <taxon>Pezizomycotina</taxon>
        <taxon>Leotiomycetes</taxon>
        <taxon>Thelebolales</taxon>
        <taxon>Thelebolaceae</taxon>
        <taxon>Pseudogymnoascus</taxon>
    </lineage>
</organism>